<protein>
    <submittedName>
        <fullName evidence="1">Uncharacterized protein</fullName>
    </submittedName>
</protein>
<dbReference type="AlphaFoldDB" id="A0A8S1HI65"/>
<reference evidence="1" key="1">
    <citation type="submission" date="2020-10" db="EMBL/GenBank/DDBJ databases">
        <authorList>
            <person name="Kikuchi T."/>
        </authorList>
    </citation>
    <scope>NUCLEOTIDE SEQUENCE</scope>
    <source>
        <strain evidence="1">NKZ352</strain>
    </source>
</reference>
<dbReference type="EMBL" id="CAJGYM010000055">
    <property type="protein sequence ID" value="CAD6195444.1"/>
    <property type="molecule type" value="Genomic_DNA"/>
</dbReference>
<evidence type="ECO:0000313" key="1">
    <source>
        <dbReference type="EMBL" id="CAD6195444.1"/>
    </source>
</evidence>
<keyword evidence="2" id="KW-1185">Reference proteome</keyword>
<gene>
    <name evidence="1" type="ORF">CAUJ_LOCUS11363</name>
</gene>
<dbReference type="Proteomes" id="UP000835052">
    <property type="component" value="Unassembled WGS sequence"/>
</dbReference>
<proteinExistence type="predicted"/>
<comment type="caution">
    <text evidence="1">The sequence shown here is derived from an EMBL/GenBank/DDBJ whole genome shotgun (WGS) entry which is preliminary data.</text>
</comment>
<name>A0A8S1HI65_9PELO</name>
<evidence type="ECO:0000313" key="2">
    <source>
        <dbReference type="Proteomes" id="UP000835052"/>
    </source>
</evidence>
<accession>A0A8S1HI65</accession>
<sequence>MSVSFCGRSIEAPPPPEGFPKSIEECVPSVCVRHKLAVNRASLRPPLSPLVCLTISAHPQPYILFSQKNNKKEKKKKKKKKLKKKHFDTRFFLACSSPPTLPRTLLRPADPHA</sequence>
<organism evidence="1 2">
    <name type="scientific">Caenorhabditis auriculariae</name>
    <dbReference type="NCBI Taxonomy" id="2777116"/>
    <lineage>
        <taxon>Eukaryota</taxon>
        <taxon>Metazoa</taxon>
        <taxon>Ecdysozoa</taxon>
        <taxon>Nematoda</taxon>
        <taxon>Chromadorea</taxon>
        <taxon>Rhabditida</taxon>
        <taxon>Rhabditina</taxon>
        <taxon>Rhabditomorpha</taxon>
        <taxon>Rhabditoidea</taxon>
        <taxon>Rhabditidae</taxon>
        <taxon>Peloderinae</taxon>
        <taxon>Caenorhabditis</taxon>
    </lineage>
</organism>